<name>C5CDS9_KOSOT</name>
<keyword evidence="1" id="KW-0813">Transport</keyword>
<gene>
    <name evidence="4" type="ordered locus">Kole_0373</name>
</gene>
<dbReference type="PROSITE" id="PS51201">
    <property type="entry name" value="RCK_N"/>
    <property type="match status" value="1"/>
</dbReference>
<evidence type="ECO:0000256" key="2">
    <source>
        <dbReference type="ARBA" id="ARBA00022958"/>
    </source>
</evidence>
<protein>
    <submittedName>
        <fullName evidence="4">TrkA-N domain protein</fullName>
    </submittedName>
</protein>
<keyword evidence="2" id="KW-0630">Potassium</keyword>
<evidence type="ECO:0000259" key="3">
    <source>
        <dbReference type="PROSITE" id="PS51201"/>
    </source>
</evidence>
<dbReference type="RefSeq" id="WP_012744885.1">
    <property type="nucleotide sequence ID" value="NC_012785.1"/>
</dbReference>
<dbReference type="InterPro" id="IPR050721">
    <property type="entry name" value="Trk_Ktr_HKT_K-transport"/>
</dbReference>
<dbReference type="InterPro" id="IPR006036">
    <property type="entry name" value="K_uptake_TrkA"/>
</dbReference>
<dbReference type="eggNOG" id="COG0569">
    <property type="taxonomic scope" value="Bacteria"/>
</dbReference>
<sequence>MPIVKGALKKKGYFVVIFGCGRLGSRIANWLSSTGNSVVVVDKDERAFDALSYEFTGFKIVGNANELETLKLAKVNKADFVLSLTPDDNTNIMVALVSKEIFGIPQVIARVYDPNNLDMFSQFGIEIICPTLLAVDSVKSALSFMGGEEK</sequence>
<organism evidence="4 5">
    <name type="scientific">Kosmotoga olearia (strain ATCC BAA-1733 / DSM 21960 / TBF 19.5.1)</name>
    <dbReference type="NCBI Taxonomy" id="521045"/>
    <lineage>
        <taxon>Bacteria</taxon>
        <taxon>Thermotogati</taxon>
        <taxon>Thermotogota</taxon>
        <taxon>Thermotogae</taxon>
        <taxon>Kosmotogales</taxon>
        <taxon>Kosmotogaceae</taxon>
        <taxon>Kosmotoga</taxon>
    </lineage>
</organism>
<dbReference type="Proteomes" id="UP000002382">
    <property type="component" value="Chromosome"/>
</dbReference>
<evidence type="ECO:0000313" key="5">
    <source>
        <dbReference type="Proteomes" id="UP000002382"/>
    </source>
</evidence>
<keyword evidence="1" id="KW-0633">Potassium transport</keyword>
<accession>C5CDS9</accession>
<dbReference type="HOGENOM" id="CLU_046525_4_1_0"/>
<dbReference type="EMBL" id="CP001634">
    <property type="protein sequence ID" value="ACR79098.1"/>
    <property type="molecule type" value="Genomic_DNA"/>
</dbReference>
<evidence type="ECO:0000256" key="1">
    <source>
        <dbReference type="ARBA" id="ARBA00022538"/>
    </source>
</evidence>
<dbReference type="PANTHER" id="PTHR43833">
    <property type="entry name" value="POTASSIUM CHANNEL PROTEIN 2-RELATED-RELATED"/>
    <property type="match status" value="1"/>
</dbReference>
<dbReference type="AlphaFoldDB" id="C5CDS9"/>
<dbReference type="STRING" id="521045.Kole_0373"/>
<feature type="domain" description="RCK N-terminal" evidence="3">
    <location>
        <begin position="12"/>
        <end position="132"/>
    </location>
</feature>
<keyword evidence="1" id="KW-0406">Ion transport</keyword>
<dbReference type="InterPro" id="IPR003148">
    <property type="entry name" value="RCK_N"/>
</dbReference>
<dbReference type="SUPFAM" id="SSF51735">
    <property type="entry name" value="NAD(P)-binding Rossmann-fold domains"/>
    <property type="match status" value="1"/>
</dbReference>
<dbReference type="Pfam" id="PF02254">
    <property type="entry name" value="TrkA_N"/>
    <property type="match status" value="1"/>
</dbReference>
<dbReference type="PRINTS" id="PR00335">
    <property type="entry name" value="KUPTAKETRKA"/>
</dbReference>
<reference evidence="4 5" key="2">
    <citation type="journal article" date="2011" name="J. Bacteriol.">
        <title>Genome Sequence of Kosmotoga olearia Strain TBF 19.5.1, a Thermophilic Bacterium with a Wide Growth Temperature Range, Isolated from the Troll B Oil Platform in the North Sea.</title>
        <authorList>
            <person name="Swithers K.S."/>
            <person name="Dipippo J.L."/>
            <person name="Bruce D.C."/>
            <person name="Detter C."/>
            <person name="Tapia R."/>
            <person name="Han S."/>
            <person name="Goodwin L.A."/>
            <person name="Han J."/>
            <person name="Woyke T."/>
            <person name="Pitluck S."/>
            <person name="Pennacchio L."/>
            <person name="Nolan M."/>
            <person name="Mikhailova N."/>
            <person name="Land M.L."/>
            <person name="Nesbo C.L."/>
            <person name="Gogarten J.P."/>
            <person name="Noll K.M."/>
        </authorList>
    </citation>
    <scope>NUCLEOTIDE SEQUENCE [LARGE SCALE GENOMIC DNA]</scope>
    <source>
        <strain evidence="5">ATCC BAA-1733 / DSM 21960 / TBF 19.5.1</strain>
    </source>
</reference>
<proteinExistence type="predicted"/>
<dbReference type="Gene3D" id="3.40.50.720">
    <property type="entry name" value="NAD(P)-binding Rossmann-like Domain"/>
    <property type="match status" value="1"/>
</dbReference>
<dbReference type="OrthoDB" id="9775180at2"/>
<reference evidence="4 5" key="1">
    <citation type="submission" date="2009-06" db="EMBL/GenBank/DDBJ databases">
        <title>Complete sequence of Thermotogales bacterium TBF 19.5.1.</title>
        <authorList>
            <consortium name="US DOE Joint Genome Institute"/>
            <person name="Lucas S."/>
            <person name="Copeland A."/>
            <person name="Lapidus A."/>
            <person name="Glavina del Rio T."/>
            <person name="Tice H."/>
            <person name="Bruce D."/>
            <person name="Goodwin L."/>
            <person name="Pitluck S."/>
            <person name="Chertkov O."/>
            <person name="Brettin T."/>
            <person name="Detter J.C."/>
            <person name="Han C."/>
            <person name="Schmutz J."/>
            <person name="Larimer F."/>
            <person name="Land M."/>
            <person name="Hauser L."/>
            <person name="Kyrpides N."/>
            <person name="Ovchinnikova G."/>
            <person name="Noll K."/>
        </authorList>
    </citation>
    <scope>NUCLEOTIDE SEQUENCE [LARGE SCALE GENOMIC DNA]</scope>
    <source>
        <strain evidence="5">ATCC BAA-1733 / DSM 21960 / TBF 19.5.1</strain>
    </source>
</reference>
<dbReference type="GO" id="GO:0015079">
    <property type="term" value="F:potassium ion transmembrane transporter activity"/>
    <property type="evidence" value="ECO:0007669"/>
    <property type="project" value="InterPro"/>
</dbReference>
<evidence type="ECO:0000313" key="4">
    <source>
        <dbReference type="EMBL" id="ACR79098.1"/>
    </source>
</evidence>
<keyword evidence="5" id="KW-1185">Reference proteome</keyword>
<dbReference type="GO" id="GO:0005886">
    <property type="term" value="C:plasma membrane"/>
    <property type="evidence" value="ECO:0007669"/>
    <property type="project" value="InterPro"/>
</dbReference>
<dbReference type="InterPro" id="IPR036291">
    <property type="entry name" value="NAD(P)-bd_dom_sf"/>
</dbReference>
<dbReference type="KEGG" id="kol:Kole_0373"/>